<dbReference type="PANTHER" id="PTHR30524">
    <property type="entry name" value="MANNITOL-1-PHOSPHATE 5-DEHYDROGENASE"/>
    <property type="match status" value="1"/>
</dbReference>
<dbReference type="PROSITE" id="PS00974">
    <property type="entry name" value="MANNITOL_DHGENASE"/>
    <property type="match status" value="1"/>
</dbReference>
<feature type="domain" description="Mannitol dehydrogenase C-terminal" evidence="9">
    <location>
        <begin position="204"/>
        <end position="380"/>
    </location>
</feature>
<dbReference type="PANTHER" id="PTHR30524:SF0">
    <property type="entry name" value="ALTRONATE OXIDOREDUCTASE-RELATED"/>
    <property type="match status" value="1"/>
</dbReference>
<dbReference type="InterPro" id="IPR008927">
    <property type="entry name" value="6-PGluconate_DH-like_C_sf"/>
</dbReference>
<evidence type="ECO:0000256" key="2">
    <source>
        <dbReference type="ARBA" id="ARBA00012939"/>
    </source>
</evidence>
<comment type="catalytic activity">
    <reaction evidence="6 7">
        <text>D-mannitol 1-phosphate + NAD(+) = beta-D-fructose 6-phosphate + NADH + H(+)</text>
        <dbReference type="Rhea" id="RHEA:19661"/>
        <dbReference type="ChEBI" id="CHEBI:15378"/>
        <dbReference type="ChEBI" id="CHEBI:57540"/>
        <dbReference type="ChEBI" id="CHEBI:57634"/>
        <dbReference type="ChEBI" id="CHEBI:57945"/>
        <dbReference type="ChEBI" id="CHEBI:61381"/>
        <dbReference type="EC" id="1.1.1.17"/>
    </reaction>
</comment>
<dbReference type="NCBIfam" id="NF002647">
    <property type="entry name" value="PRK02318.1-3"/>
    <property type="match status" value="1"/>
</dbReference>
<dbReference type="EMBL" id="PRLG01000028">
    <property type="protein sequence ID" value="PYY26977.1"/>
    <property type="molecule type" value="Genomic_DNA"/>
</dbReference>
<feature type="binding site" evidence="7">
    <location>
        <begin position="3"/>
        <end position="14"/>
    </location>
    <ligand>
        <name>NAD(+)</name>
        <dbReference type="ChEBI" id="CHEBI:57540"/>
    </ligand>
</feature>
<dbReference type="NCBIfam" id="NF002646">
    <property type="entry name" value="PRK02318.1-2"/>
    <property type="match status" value="1"/>
</dbReference>
<evidence type="ECO:0000256" key="4">
    <source>
        <dbReference type="ARBA" id="ARBA00023002"/>
    </source>
</evidence>
<dbReference type="SUPFAM" id="SSF48179">
    <property type="entry name" value="6-phosphogluconate dehydrogenase C-terminal domain-like"/>
    <property type="match status" value="1"/>
</dbReference>
<dbReference type="InterPro" id="IPR036291">
    <property type="entry name" value="NAD(P)-bd_dom_sf"/>
</dbReference>
<dbReference type="RefSeq" id="WP_110821936.1">
    <property type="nucleotide sequence ID" value="NZ_PRLG01000028.1"/>
</dbReference>
<dbReference type="HAMAP" id="MF_00196">
    <property type="entry name" value="Mannitol_dehydrog"/>
    <property type="match status" value="1"/>
</dbReference>
<dbReference type="Pfam" id="PF08125">
    <property type="entry name" value="Mannitol_dh_C"/>
    <property type="match status" value="1"/>
</dbReference>
<dbReference type="InterPro" id="IPR013118">
    <property type="entry name" value="Mannitol_DH_C"/>
</dbReference>
<organism evidence="10 11">
    <name type="scientific">Paenibacillus illinoisensis</name>
    <dbReference type="NCBI Taxonomy" id="59845"/>
    <lineage>
        <taxon>Bacteria</taxon>
        <taxon>Bacillati</taxon>
        <taxon>Bacillota</taxon>
        <taxon>Bacilli</taxon>
        <taxon>Bacillales</taxon>
        <taxon>Paenibacillaceae</taxon>
        <taxon>Paenibacillus</taxon>
    </lineage>
</organism>
<feature type="domain" description="Mannitol dehydrogenase N-terminal" evidence="8">
    <location>
        <begin position="1"/>
        <end position="195"/>
    </location>
</feature>
<dbReference type="PRINTS" id="PR00084">
    <property type="entry name" value="MTLDHDRGNASE"/>
</dbReference>
<evidence type="ECO:0000259" key="8">
    <source>
        <dbReference type="Pfam" id="PF01232"/>
    </source>
</evidence>
<evidence type="ECO:0000313" key="10">
    <source>
        <dbReference type="EMBL" id="PYY26977.1"/>
    </source>
</evidence>
<keyword evidence="4 7" id="KW-0560">Oxidoreductase</keyword>
<sequence length="390" mass="43860">MKAVHFGAGNIGRGFIGHMLSASDYEVCFVARNPKKISMLQKRKEYPITLANADQDTTMVSNVTAIHVGEQDRVAEQIASADLITTAVGVSALEDIAEPIAKGIYLRMKNNNQAPLHIIACENAIGGSTRLKKRVYPFLDEQTRTKADRYISFPNAAVDRIVPAQDHKDPLQVTVEPFYEWVVHRPALLDGFKEIEGVHYVDSLEPYIERKMFTVNTGHCVAAYFGYLEGFKTIRQVMSNATLRAKVKHVMEETGAMLVKKHGFNPQKHSQYIDTILERFANPNLTDQVTRVGRSPLRKLSPYDRLVRPAMQASEFGIEIPHLTSAMAAAMLFDHEQDEEAMKLQHMIREDGVSAFIRERMGIPDAHLIHQHVVARYEELKGHKGSTILT</sequence>
<dbReference type="InterPro" id="IPR023027">
    <property type="entry name" value="Mannitol_DH_CS"/>
</dbReference>
<comment type="caution">
    <text evidence="10">The sequence shown here is derived from an EMBL/GenBank/DDBJ whole genome shotgun (WGS) entry which is preliminary data.</text>
</comment>
<dbReference type="InterPro" id="IPR023028">
    <property type="entry name" value="Mannitol_1_phos_5_DH"/>
</dbReference>
<evidence type="ECO:0000256" key="5">
    <source>
        <dbReference type="ARBA" id="ARBA00023027"/>
    </source>
</evidence>
<gene>
    <name evidence="7 10" type="primary">mtlD</name>
    <name evidence="10" type="ORF">PIL02S_05153</name>
</gene>
<dbReference type="GO" id="GO:0005829">
    <property type="term" value="C:cytosol"/>
    <property type="evidence" value="ECO:0007669"/>
    <property type="project" value="TreeGrafter"/>
</dbReference>
<dbReference type="GO" id="GO:0019592">
    <property type="term" value="P:mannitol catabolic process"/>
    <property type="evidence" value="ECO:0007669"/>
    <property type="project" value="TreeGrafter"/>
</dbReference>
<dbReference type="Pfam" id="PF01232">
    <property type="entry name" value="Mannitol_dh"/>
    <property type="match status" value="1"/>
</dbReference>
<dbReference type="NCBIfam" id="NF002652">
    <property type="entry name" value="PRK02318.2-5"/>
    <property type="match status" value="1"/>
</dbReference>
<proteinExistence type="inferred from homology"/>
<evidence type="ECO:0000256" key="3">
    <source>
        <dbReference type="ARBA" id="ARBA00016219"/>
    </source>
</evidence>
<dbReference type="AlphaFoldDB" id="A0A2W0C4J3"/>
<dbReference type="GO" id="GO:0008926">
    <property type="term" value="F:mannitol-1-phosphate 5-dehydrogenase activity"/>
    <property type="evidence" value="ECO:0007669"/>
    <property type="project" value="UniProtKB-UniRule"/>
</dbReference>
<dbReference type="Proteomes" id="UP000247459">
    <property type="component" value="Unassembled WGS sequence"/>
</dbReference>
<dbReference type="EC" id="1.1.1.17" evidence="2 7"/>
<evidence type="ECO:0000313" key="11">
    <source>
        <dbReference type="Proteomes" id="UP000247459"/>
    </source>
</evidence>
<dbReference type="InterPro" id="IPR013328">
    <property type="entry name" value="6PGD_dom2"/>
</dbReference>
<reference evidence="10 11" key="1">
    <citation type="submission" date="2018-01" db="EMBL/GenBank/DDBJ databases">
        <title>Genome sequence of the PGP bacterium Paenibacillus illinoisensis E3.</title>
        <authorList>
            <person name="Rolli E."/>
            <person name="Marasco R."/>
            <person name="Bessem C."/>
            <person name="Michoud G."/>
            <person name="Gaiarsa S."/>
            <person name="Borin S."/>
            <person name="Daffonchio D."/>
        </authorList>
    </citation>
    <scope>NUCLEOTIDE SEQUENCE [LARGE SCALE GENOMIC DNA]</scope>
    <source>
        <strain evidence="10 11">E3</strain>
    </source>
</reference>
<dbReference type="OrthoDB" id="271711at2"/>
<comment type="similarity">
    <text evidence="1 7">Belongs to the mannitol dehydrogenase family.</text>
</comment>
<name>A0A2W0C4J3_9BACL</name>
<dbReference type="InterPro" id="IPR013131">
    <property type="entry name" value="Mannitol_DH_N"/>
</dbReference>
<dbReference type="SUPFAM" id="SSF51735">
    <property type="entry name" value="NAD(P)-binding Rossmann-fold domains"/>
    <property type="match status" value="1"/>
</dbReference>
<protein>
    <recommendedName>
        <fullName evidence="3 7">Mannitol-1-phosphate 5-dehydrogenase</fullName>
        <ecNumber evidence="2 7">1.1.1.17</ecNumber>
    </recommendedName>
</protein>
<evidence type="ECO:0000256" key="1">
    <source>
        <dbReference type="ARBA" id="ARBA00006541"/>
    </source>
</evidence>
<evidence type="ECO:0000259" key="9">
    <source>
        <dbReference type="Pfam" id="PF08125"/>
    </source>
</evidence>
<evidence type="ECO:0000256" key="6">
    <source>
        <dbReference type="ARBA" id="ARBA00048615"/>
    </source>
</evidence>
<accession>A0A2W0C4J3</accession>
<keyword evidence="5 7" id="KW-0520">NAD</keyword>
<dbReference type="InterPro" id="IPR000669">
    <property type="entry name" value="Mannitol_DH"/>
</dbReference>
<dbReference type="Gene3D" id="1.10.1040.10">
    <property type="entry name" value="N-(1-d-carboxylethyl)-l-norvaline Dehydrogenase, domain 2"/>
    <property type="match status" value="1"/>
</dbReference>
<dbReference type="Gene3D" id="3.40.50.720">
    <property type="entry name" value="NAD(P)-binding Rossmann-like Domain"/>
    <property type="match status" value="1"/>
</dbReference>
<evidence type="ECO:0000256" key="7">
    <source>
        <dbReference type="HAMAP-Rule" id="MF_00196"/>
    </source>
</evidence>